<dbReference type="AlphaFoldDB" id="A0A398BUI4"/>
<dbReference type="Proteomes" id="UP000266649">
    <property type="component" value="Unassembled WGS sequence"/>
</dbReference>
<accession>A0A398BUI4</accession>
<dbReference type="OrthoDB" id="7873792at2"/>
<keyword evidence="3" id="KW-1185">Reference proteome</keyword>
<organism evidence="2 3">
    <name type="scientific">Gemmobacter lutimaris</name>
    <dbReference type="NCBI Taxonomy" id="2306023"/>
    <lineage>
        <taxon>Bacteria</taxon>
        <taxon>Pseudomonadati</taxon>
        <taxon>Pseudomonadota</taxon>
        <taxon>Alphaproteobacteria</taxon>
        <taxon>Rhodobacterales</taxon>
        <taxon>Paracoccaceae</taxon>
        <taxon>Gemmobacter</taxon>
    </lineage>
</organism>
<evidence type="ECO:0000313" key="3">
    <source>
        <dbReference type="Proteomes" id="UP000266649"/>
    </source>
</evidence>
<gene>
    <name evidence="2" type="ORF">D2N39_12565</name>
</gene>
<evidence type="ECO:0000313" key="2">
    <source>
        <dbReference type="EMBL" id="RID91530.1"/>
    </source>
</evidence>
<feature type="region of interest" description="Disordered" evidence="1">
    <location>
        <begin position="60"/>
        <end position="79"/>
    </location>
</feature>
<proteinExistence type="predicted"/>
<reference evidence="2 3" key="1">
    <citation type="submission" date="2018-09" db="EMBL/GenBank/DDBJ databases">
        <title>Gemmobacter lutimaris sp. nov., a marine bacterium isolated from tidal flat.</title>
        <authorList>
            <person name="Lee D.W."/>
            <person name="Yoo Y."/>
            <person name="Kim J.-J."/>
            <person name="Kim B.S."/>
        </authorList>
    </citation>
    <scope>NUCLEOTIDE SEQUENCE [LARGE SCALE GENOMIC DNA]</scope>
    <source>
        <strain evidence="2 3">YJ-T1-11</strain>
    </source>
</reference>
<dbReference type="RefSeq" id="WP_119135135.1">
    <property type="nucleotide sequence ID" value="NZ_QXXQ01000006.1"/>
</dbReference>
<comment type="caution">
    <text evidence="2">The sequence shown here is derived from an EMBL/GenBank/DDBJ whole genome shotgun (WGS) entry which is preliminary data.</text>
</comment>
<protein>
    <submittedName>
        <fullName evidence="2">Uncharacterized protein</fullName>
    </submittedName>
</protein>
<evidence type="ECO:0000256" key="1">
    <source>
        <dbReference type="SAM" id="MobiDB-lite"/>
    </source>
</evidence>
<sequence>MRRQIDAWTDDQQLDALDRIERQGQSATEVGAAYGRSRSSVLGMVKRVRDDLAASEVADFAPGTGPAVKPANQDGALGPLWWRRSTSHLRRR</sequence>
<name>A0A398BUI4_9RHOB</name>
<dbReference type="EMBL" id="QXXQ01000006">
    <property type="protein sequence ID" value="RID91530.1"/>
    <property type="molecule type" value="Genomic_DNA"/>
</dbReference>